<reference evidence="2 3" key="1">
    <citation type="submission" date="2020-08" db="EMBL/GenBank/DDBJ databases">
        <title>A Genomic Blueprint of the Chicken Gut Microbiome.</title>
        <authorList>
            <person name="Gilroy R."/>
            <person name="Ravi A."/>
            <person name="Getino M."/>
            <person name="Pursley I."/>
            <person name="Horton D.L."/>
            <person name="Alikhan N.-F."/>
            <person name="Baker D."/>
            <person name="Gharbi K."/>
            <person name="Hall N."/>
            <person name="Watson M."/>
            <person name="Adriaenssens E.M."/>
            <person name="Foster-Nyarko E."/>
            <person name="Jarju S."/>
            <person name="Secka A."/>
            <person name="Antonio M."/>
            <person name="Oren A."/>
            <person name="Chaudhuri R."/>
            <person name="La Ragione R.M."/>
            <person name="Hildebrand F."/>
            <person name="Pallen M.J."/>
        </authorList>
    </citation>
    <scope>NUCLEOTIDE SEQUENCE [LARGE SCALE GENOMIC DNA]</scope>
    <source>
        <strain evidence="2 3">Sa1CVA4</strain>
    </source>
</reference>
<evidence type="ECO:0000313" key="2">
    <source>
        <dbReference type="EMBL" id="MBD8018523.1"/>
    </source>
</evidence>
<dbReference type="RefSeq" id="WP_251833730.1">
    <property type="nucleotide sequence ID" value="NZ_JACSPS010000003.1"/>
</dbReference>
<keyword evidence="1" id="KW-0812">Transmembrane</keyword>
<name>A0ABR8WNR2_9FLAO</name>
<keyword evidence="1" id="KW-0472">Membrane</keyword>
<proteinExistence type="predicted"/>
<evidence type="ECO:0000256" key="1">
    <source>
        <dbReference type="SAM" id="Phobius"/>
    </source>
</evidence>
<feature type="transmembrane region" description="Helical" evidence="1">
    <location>
        <begin position="122"/>
        <end position="142"/>
    </location>
</feature>
<protein>
    <submittedName>
        <fullName evidence="2">Copper resistance protein CopD</fullName>
    </submittedName>
</protein>
<sequence>MSHHLLLILHLLGSAIWVGGHLILSFIILPEVLCKKDPEILLKFEKKYERIGLPALLVMVITGIWMAYQLGVNAGRWFHFADPVETVVSLKLSLLFITVLFALSANIFVLPKLRPQSLSVMAFHIWSVTLLGAAMMVVGSFVRFGGINLQ</sequence>
<dbReference type="EMBL" id="JACSPS010000003">
    <property type="protein sequence ID" value="MBD8018523.1"/>
    <property type="molecule type" value="Genomic_DNA"/>
</dbReference>
<feature type="transmembrane region" description="Helical" evidence="1">
    <location>
        <begin position="6"/>
        <end position="30"/>
    </location>
</feature>
<keyword evidence="1" id="KW-1133">Transmembrane helix</keyword>
<accession>A0ABR8WNR2</accession>
<feature type="transmembrane region" description="Helical" evidence="1">
    <location>
        <begin position="88"/>
        <end position="110"/>
    </location>
</feature>
<dbReference type="Proteomes" id="UP000626242">
    <property type="component" value="Unassembled WGS sequence"/>
</dbReference>
<organism evidence="2 3">
    <name type="scientific">Kaistella pullorum</name>
    <dbReference type="NCBI Taxonomy" id="2763074"/>
    <lineage>
        <taxon>Bacteria</taxon>
        <taxon>Pseudomonadati</taxon>
        <taxon>Bacteroidota</taxon>
        <taxon>Flavobacteriia</taxon>
        <taxon>Flavobacteriales</taxon>
        <taxon>Weeksellaceae</taxon>
        <taxon>Chryseobacterium group</taxon>
        <taxon>Kaistella</taxon>
    </lineage>
</organism>
<keyword evidence="3" id="KW-1185">Reference proteome</keyword>
<gene>
    <name evidence="2" type="ORF">H9628_08570</name>
</gene>
<evidence type="ECO:0000313" key="3">
    <source>
        <dbReference type="Proteomes" id="UP000626242"/>
    </source>
</evidence>
<comment type="caution">
    <text evidence="2">The sequence shown here is derived from an EMBL/GenBank/DDBJ whole genome shotgun (WGS) entry which is preliminary data.</text>
</comment>
<feature type="transmembrane region" description="Helical" evidence="1">
    <location>
        <begin position="51"/>
        <end position="68"/>
    </location>
</feature>